<sequence>MATYRDMGIVLKARGLRGDDRQYVVFTELHGKISLLAKGTRKIGSKMSPHMGAFGVVDLMVAKGRQMDRLAGANLNLSFRQVSASLERTAIAQSLLLAVDSMTRWELSEPRIFELLLEFMTVMDNEGDTYDQRPIFNAAMIKLFDVLGFGLEIDVCVGCRQPIGFDGNALNVLRGGIECRKCRSGPTPGIMGDTVKVLRFLRRERLSQVGLLRLTDQVRDQVAFIIDVLITSNLEARFDPLQYMSSVRF</sequence>
<protein>
    <recommendedName>
        <fullName evidence="2 7">DNA repair protein RecO</fullName>
    </recommendedName>
    <alternativeName>
        <fullName evidence="6 7">Recombination protein O</fullName>
    </alternativeName>
</protein>
<evidence type="ECO:0000256" key="4">
    <source>
        <dbReference type="ARBA" id="ARBA00023172"/>
    </source>
</evidence>
<evidence type="ECO:0000259" key="8">
    <source>
        <dbReference type="Pfam" id="PF11967"/>
    </source>
</evidence>
<dbReference type="PANTHER" id="PTHR33991:SF1">
    <property type="entry name" value="DNA REPAIR PROTEIN RECO"/>
    <property type="match status" value="1"/>
</dbReference>
<dbReference type="EMBL" id="MGFG01000010">
    <property type="protein sequence ID" value="OGM01264.1"/>
    <property type="molecule type" value="Genomic_DNA"/>
</dbReference>
<comment type="similarity">
    <text evidence="1 7">Belongs to the RecO family.</text>
</comment>
<dbReference type="Gene3D" id="2.40.50.140">
    <property type="entry name" value="Nucleic acid-binding proteins"/>
    <property type="match status" value="1"/>
</dbReference>
<name>A0A1F7WEK8_9BACT</name>
<dbReference type="InterPro" id="IPR012340">
    <property type="entry name" value="NA-bd_OB-fold"/>
</dbReference>
<dbReference type="PANTHER" id="PTHR33991">
    <property type="entry name" value="DNA REPAIR PROTEIN RECO"/>
    <property type="match status" value="1"/>
</dbReference>
<dbReference type="InterPro" id="IPR037278">
    <property type="entry name" value="ARFGAP/RecO"/>
</dbReference>
<feature type="domain" description="DNA replication/recombination mediator RecO N-terminal" evidence="8">
    <location>
        <begin position="1"/>
        <end position="75"/>
    </location>
</feature>
<organism evidence="9 10">
    <name type="scientific">Candidatus Uhrbacteria bacterium RIFOXYC2_FULL_47_19</name>
    <dbReference type="NCBI Taxonomy" id="1802424"/>
    <lineage>
        <taxon>Bacteria</taxon>
        <taxon>Candidatus Uhriibacteriota</taxon>
    </lineage>
</organism>
<comment type="function">
    <text evidence="7">Involved in DNA repair and RecF pathway recombination.</text>
</comment>
<dbReference type="HAMAP" id="MF_00201">
    <property type="entry name" value="RecO"/>
    <property type="match status" value="1"/>
</dbReference>
<keyword evidence="4 7" id="KW-0233">DNA recombination</keyword>
<reference evidence="9 10" key="1">
    <citation type="journal article" date="2016" name="Nat. Commun.">
        <title>Thousands of microbial genomes shed light on interconnected biogeochemical processes in an aquifer system.</title>
        <authorList>
            <person name="Anantharaman K."/>
            <person name="Brown C.T."/>
            <person name="Hug L.A."/>
            <person name="Sharon I."/>
            <person name="Castelle C.J."/>
            <person name="Probst A.J."/>
            <person name="Thomas B.C."/>
            <person name="Singh A."/>
            <person name="Wilkins M.J."/>
            <person name="Karaoz U."/>
            <person name="Brodie E.L."/>
            <person name="Williams K.H."/>
            <person name="Hubbard S.S."/>
            <person name="Banfield J.F."/>
        </authorList>
    </citation>
    <scope>NUCLEOTIDE SEQUENCE [LARGE SCALE GENOMIC DNA]</scope>
</reference>
<dbReference type="GO" id="GO:0006310">
    <property type="term" value="P:DNA recombination"/>
    <property type="evidence" value="ECO:0007669"/>
    <property type="project" value="UniProtKB-UniRule"/>
</dbReference>
<proteinExistence type="inferred from homology"/>
<evidence type="ECO:0000256" key="3">
    <source>
        <dbReference type="ARBA" id="ARBA00022763"/>
    </source>
</evidence>
<evidence type="ECO:0000256" key="5">
    <source>
        <dbReference type="ARBA" id="ARBA00023204"/>
    </source>
</evidence>
<dbReference type="Gene3D" id="1.20.1440.120">
    <property type="entry name" value="Recombination protein O, C-terminal domain"/>
    <property type="match status" value="1"/>
</dbReference>
<evidence type="ECO:0000313" key="10">
    <source>
        <dbReference type="Proteomes" id="UP000176988"/>
    </source>
</evidence>
<evidence type="ECO:0000256" key="7">
    <source>
        <dbReference type="HAMAP-Rule" id="MF_00201"/>
    </source>
</evidence>
<dbReference type="STRING" id="1802424.A2480_01935"/>
<dbReference type="InterPro" id="IPR042242">
    <property type="entry name" value="RecO_C"/>
</dbReference>
<gene>
    <name evidence="7" type="primary">recO</name>
    <name evidence="9" type="ORF">A2480_01935</name>
</gene>
<comment type="caution">
    <text evidence="9">The sequence shown here is derived from an EMBL/GenBank/DDBJ whole genome shotgun (WGS) entry which is preliminary data.</text>
</comment>
<evidence type="ECO:0000256" key="2">
    <source>
        <dbReference type="ARBA" id="ARBA00021310"/>
    </source>
</evidence>
<dbReference type="GO" id="GO:0006302">
    <property type="term" value="P:double-strand break repair"/>
    <property type="evidence" value="ECO:0007669"/>
    <property type="project" value="TreeGrafter"/>
</dbReference>
<evidence type="ECO:0000256" key="6">
    <source>
        <dbReference type="ARBA" id="ARBA00033409"/>
    </source>
</evidence>
<dbReference type="NCBIfam" id="TIGR00613">
    <property type="entry name" value="reco"/>
    <property type="match status" value="1"/>
</dbReference>
<keyword evidence="5 7" id="KW-0234">DNA repair</keyword>
<evidence type="ECO:0000256" key="1">
    <source>
        <dbReference type="ARBA" id="ARBA00007452"/>
    </source>
</evidence>
<dbReference type="GO" id="GO:0043590">
    <property type="term" value="C:bacterial nucleoid"/>
    <property type="evidence" value="ECO:0007669"/>
    <property type="project" value="TreeGrafter"/>
</dbReference>
<dbReference type="SUPFAM" id="SSF50249">
    <property type="entry name" value="Nucleic acid-binding proteins"/>
    <property type="match status" value="1"/>
</dbReference>
<dbReference type="SUPFAM" id="SSF57863">
    <property type="entry name" value="ArfGap/RecO-like zinc finger"/>
    <property type="match status" value="1"/>
</dbReference>
<accession>A0A1F7WEK8</accession>
<dbReference type="Pfam" id="PF02565">
    <property type="entry name" value="RecO_C"/>
    <property type="match status" value="1"/>
</dbReference>
<evidence type="ECO:0000313" key="9">
    <source>
        <dbReference type="EMBL" id="OGM01264.1"/>
    </source>
</evidence>
<dbReference type="Pfam" id="PF11967">
    <property type="entry name" value="RecO_N"/>
    <property type="match status" value="1"/>
</dbReference>
<keyword evidence="3 7" id="KW-0227">DNA damage</keyword>
<dbReference type="InterPro" id="IPR022572">
    <property type="entry name" value="DNA_rep/recomb_RecO_N"/>
</dbReference>
<dbReference type="Proteomes" id="UP000176988">
    <property type="component" value="Unassembled WGS sequence"/>
</dbReference>
<dbReference type="InterPro" id="IPR003717">
    <property type="entry name" value="RecO"/>
</dbReference>
<dbReference type="AlphaFoldDB" id="A0A1F7WEK8"/>